<evidence type="ECO:0008006" key="3">
    <source>
        <dbReference type="Google" id="ProtNLM"/>
    </source>
</evidence>
<dbReference type="EMBL" id="CP015079">
    <property type="protein sequence ID" value="ANH37586.1"/>
    <property type="molecule type" value="Genomic_DNA"/>
</dbReference>
<keyword evidence="2" id="KW-1185">Reference proteome</keyword>
<organism evidence="1 2">
    <name type="scientific">Nocardioides dokdonensis FR1436</name>
    <dbReference type="NCBI Taxonomy" id="1300347"/>
    <lineage>
        <taxon>Bacteria</taxon>
        <taxon>Bacillati</taxon>
        <taxon>Actinomycetota</taxon>
        <taxon>Actinomycetes</taxon>
        <taxon>Propionibacteriales</taxon>
        <taxon>Nocardioidaceae</taxon>
        <taxon>Nocardioides</taxon>
    </lineage>
</organism>
<accession>A0A1A9GHN7</accession>
<dbReference type="OrthoDB" id="4801736at2"/>
<name>A0A1A9GHN7_9ACTN</name>
<dbReference type="KEGG" id="ndk:I601_1144"/>
<reference evidence="1 2" key="1">
    <citation type="submission" date="2016-03" db="EMBL/GenBank/DDBJ databases">
        <title>Complete genome sequence of a soil Actinobacterium, Nocardioides dokdonensis FR1436.</title>
        <authorList>
            <person name="Kwon S.-K."/>
            <person name="Kim K."/>
            <person name="Kim J.F."/>
        </authorList>
    </citation>
    <scope>NUCLEOTIDE SEQUENCE [LARGE SCALE GENOMIC DNA]</scope>
    <source>
        <strain evidence="1 2">FR1436</strain>
    </source>
</reference>
<dbReference type="Proteomes" id="UP000077868">
    <property type="component" value="Chromosome"/>
</dbReference>
<evidence type="ECO:0000313" key="2">
    <source>
        <dbReference type="Proteomes" id="UP000077868"/>
    </source>
</evidence>
<gene>
    <name evidence="1" type="ORF">I601_1144</name>
</gene>
<dbReference type="RefSeq" id="WP_068107282.1">
    <property type="nucleotide sequence ID" value="NZ_CP015079.1"/>
</dbReference>
<proteinExistence type="predicted"/>
<dbReference type="AlphaFoldDB" id="A0A1A9GHN7"/>
<dbReference type="PATRIC" id="fig|1300347.3.peg.1145"/>
<dbReference type="STRING" id="1300347.I601_1144"/>
<protein>
    <recommendedName>
        <fullName evidence="3">Antitoxin Xre/MbcA/ParS-like toxin-binding domain-containing protein</fullName>
    </recommendedName>
</protein>
<evidence type="ECO:0000313" key="1">
    <source>
        <dbReference type="EMBL" id="ANH37586.1"/>
    </source>
</evidence>
<sequence>MEPDSTRERLATWLEELGLVDHLAEAGLPSLARADDGRAVWTDPRTGGELDDAQVADLDAVLHQEGSDPAHAVPVPLLQIARQARVHDELLASAWHTYESLARLRGATLERTRFAVHKAAGQHRLLVVTGPSGAMVPAFQLDADGSVRPEVVELLEPLLAAGMDVWRTWAWLTRPAALAAGLVPAEAVVGEDPADADVVRRAAQRLARTVAGNG</sequence>